<dbReference type="Proteomes" id="UP000182444">
    <property type="component" value="Chromosome 1E"/>
</dbReference>
<protein>
    <recommendedName>
        <fullName evidence="4">Secreted protein</fullName>
    </recommendedName>
</protein>
<dbReference type="EMBL" id="CP017557">
    <property type="protein sequence ID" value="AOW06060.1"/>
    <property type="molecule type" value="Genomic_DNA"/>
</dbReference>
<reference evidence="2 3" key="1">
    <citation type="journal article" date="2016" name="PLoS ONE">
        <title>Sequence Assembly of Yarrowia lipolytica Strain W29/CLIB89 Shows Transposable Element Diversity.</title>
        <authorList>
            <person name="Magnan C."/>
            <person name="Yu J."/>
            <person name="Chang I."/>
            <person name="Jahn E."/>
            <person name="Kanomata Y."/>
            <person name="Wu J."/>
            <person name="Zeller M."/>
            <person name="Oakes M."/>
            <person name="Baldi P."/>
            <person name="Sandmeyer S."/>
        </authorList>
    </citation>
    <scope>NUCLEOTIDE SEQUENCE [LARGE SCALE GENOMIC DNA]</scope>
    <source>
        <strain evidence="3">CLIB89(W29)</strain>
    </source>
</reference>
<organism evidence="2 3">
    <name type="scientific">Yarrowia lipolytica</name>
    <name type="common">Candida lipolytica</name>
    <dbReference type="NCBI Taxonomy" id="4952"/>
    <lineage>
        <taxon>Eukaryota</taxon>
        <taxon>Fungi</taxon>
        <taxon>Dikarya</taxon>
        <taxon>Ascomycota</taxon>
        <taxon>Saccharomycotina</taxon>
        <taxon>Dipodascomycetes</taxon>
        <taxon>Dipodascales</taxon>
        <taxon>Dipodascales incertae sedis</taxon>
        <taxon>Yarrowia</taxon>
    </lineage>
</organism>
<accession>A0A1D8NKA0</accession>
<evidence type="ECO:0000313" key="2">
    <source>
        <dbReference type="EMBL" id="AOW06060.1"/>
    </source>
</evidence>
<proteinExistence type="predicted"/>
<gene>
    <name evidence="2" type="ORF">YALI1_E32936g</name>
</gene>
<evidence type="ECO:0000313" key="3">
    <source>
        <dbReference type="Proteomes" id="UP000182444"/>
    </source>
</evidence>
<evidence type="ECO:0008006" key="4">
    <source>
        <dbReference type="Google" id="ProtNLM"/>
    </source>
</evidence>
<name>A0A1D8NKA0_YARLL</name>
<dbReference type="VEuPathDB" id="FungiDB:YALI1_E32936g"/>
<dbReference type="RefSeq" id="XP_068139244.1">
    <property type="nucleotide sequence ID" value="XM_068283143.1"/>
</dbReference>
<sequence>MVQFRVLVLLFVVLVPKPKLALSELISQLCIASGVSVDSLFFHEHTIKLRVMHIQHESSRFHDVRALIWACKRVLQPHNVPILV</sequence>
<feature type="signal peptide" evidence="1">
    <location>
        <begin position="1"/>
        <end position="23"/>
    </location>
</feature>
<feature type="chain" id="PRO_5009110583" description="Secreted protein" evidence="1">
    <location>
        <begin position="24"/>
        <end position="84"/>
    </location>
</feature>
<dbReference type="GeneID" id="94583747"/>
<evidence type="ECO:0000256" key="1">
    <source>
        <dbReference type="SAM" id="SignalP"/>
    </source>
</evidence>
<keyword evidence="1" id="KW-0732">Signal</keyword>
<dbReference type="AlphaFoldDB" id="A0A1D8NKA0"/>